<reference evidence="1" key="2">
    <citation type="journal article" date="2007" name="Science">
        <title>Draft genome sequence of the sexually transmitted pathogen Trichomonas vaginalis.</title>
        <authorList>
            <person name="Carlton J.M."/>
            <person name="Hirt R.P."/>
            <person name="Silva J.C."/>
            <person name="Delcher A.L."/>
            <person name="Schatz M."/>
            <person name="Zhao Q."/>
            <person name="Wortman J.R."/>
            <person name="Bidwell S.L."/>
            <person name="Alsmark U.C.M."/>
            <person name="Besteiro S."/>
            <person name="Sicheritz-Ponten T."/>
            <person name="Noel C.J."/>
            <person name="Dacks J.B."/>
            <person name="Foster P.G."/>
            <person name="Simillion C."/>
            <person name="Van de Peer Y."/>
            <person name="Miranda-Saavedra D."/>
            <person name="Barton G.J."/>
            <person name="Westrop G.D."/>
            <person name="Mueller S."/>
            <person name="Dessi D."/>
            <person name="Fiori P.L."/>
            <person name="Ren Q."/>
            <person name="Paulsen I."/>
            <person name="Zhang H."/>
            <person name="Bastida-Corcuera F.D."/>
            <person name="Simoes-Barbosa A."/>
            <person name="Brown M.T."/>
            <person name="Hayes R.D."/>
            <person name="Mukherjee M."/>
            <person name="Okumura C.Y."/>
            <person name="Schneider R."/>
            <person name="Smith A.J."/>
            <person name="Vanacova S."/>
            <person name="Villalvazo M."/>
            <person name="Haas B.J."/>
            <person name="Pertea M."/>
            <person name="Feldblyum T.V."/>
            <person name="Utterback T.R."/>
            <person name="Shu C.L."/>
            <person name="Osoegawa K."/>
            <person name="de Jong P.J."/>
            <person name="Hrdy I."/>
            <person name="Horvathova L."/>
            <person name="Zubacova Z."/>
            <person name="Dolezal P."/>
            <person name="Malik S.B."/>
            <person name="Logsdon J.M. Jr."/>
            <person name="Henze K."/>
            <person name="Gupta A."/>
            <person name="Wang C.C."/>
            <person name="Dunne R.L."/>
            <person name="Upcroft J.A."/>
            <person name="Upcroft P."/>
            <person name="White O."/>
            <person name="Salzberg S.L."/>
            <person name="Tang P."/>
            <person name="Chiu C.-H."/>
            <person name="Lee Y.-S."/>
            <person name="Embley T.M."/>
            <person name="Coombs G.H."/>
            <person name="Mottram J.C."/>
            <person name="Tachezy J."/>
            <person name="Fraser-Liggett C.M."/>
            <person name="Johnson P.J."/>
        </authorList>
    </citation>
    <scope>NUCLEOTIDE SEQUENCE [LARGE SCALE GENOMIC DNA]</scope>
    <source>
        <strain evidence="1">G3</strain>
    </source>
</reference>
<protein>
    <submittedName>
        <fullName evidence="1">Uncharacterized protein</fullName>
    </submittedName>
</protein>
<name>A2G437_TRIV3</name>
<proteinExistence type="predicted"/>
<dbReference type="OrthoDB" id="10538310at2759"/>
<evidence type="ECO:0000313" key="2">
    <source>
        <dbReference type="Proteomes" id="UP000001542"/>
    </source>
</evidence>
<reference evidence="1" key="1">
    <citation type="submission" date="2006-10" db="EMBL/GenBank/DDBJ databases">
        <authorList>
            <person name="Amadeo P."/>
            <person name="Zhao Q."/>
            <person name="Wortman J."/>
            <person name="Fraser-Liggett C."/>
            <person name="Carlton J."/>
        </authorList>
    </citation>
    <scope>NUCLEOTIDE SEQUENCE</scope>
    <source>
        <strain evidence="1">G3</strain>
    </source>
</reference>
<gene>
    <name evidence="1" type="ORF">TVAG_024010</name>
</gene>
<sequence length="492" mass="56586">MSFRDEPQLDFEILKQPTNPDFVKYLKTSHLKVKQQDLPKYYNILVSHFSTHLHTKTGNEILLTICKSLNDIDSINIFAQEKLIEQLPFNQPEFRTQLMDLLYILSKNVPDIFTAEIASKIMVLVDSEPHKCLLIIAYFAQQFENVREPFPMVDILFRKADSFKSIECADDYVSLLVWMLRTYPLFKEQRIKHCWTYVCDMLTLSNVAILNTCYYGLCAIAEVDGEAIKDVGYPYSAISAHIRRRPIQAAALSLLMRYPPQADTHHMANILLALLDVAQEEEKAAYLLMGLLMDGTNAYILLQNHQWMTKSLPKTLHTMRLFIIIMLHPELRELIVQTPQTIDFFRSLLSENSLGMCNAICTMLRRLPLTPDFVVQLSESGFLGSYFASVLENENNDAMLSALRLLDTISRVKYVPEMSEMVDTVVRLIKSGNDLSLAAASVAIDMCKYPKCAKLFKAKRLNEFFKQSIENPKMKQYADRFLQVLSRVERAM</sequence>
<dbReference type="InParanoid" id="A2G437"/>
<keyword evidence="2" id="KW-1185">Reference proteome</keyword>
<dbReference type="InterPro" id="IPR016024">
    <property type="entry name" value="ARM-type_fold"/>
</dbReference>
<dbReference type="VEuPathDB" id="TrichDB:TVAG_024010"/>
<dbReference type="EMBL" id="DS114357">
    <property type="protein sequence ID" value="EAX88086.1"/>
    <property type="molecule type" value="Genomic_DNA"/>
</dbReference>
<dbReference type="Proteomes" id="UP000001542">
    <property type="component" value="Unassembled WGS sequence"/>
</dbReference>
<dbReference type="AlphaFoldDB" id="A2G437"/>
<dbReference type="RefSeq" id="XP_001301016.1">
    <property type="nucleotide sequence ID" value="XM_001301015.1"/>
</dbReference>
<accession>A2G437</accession>
<dbReference type="VEuPathDB" id="TrichDB:TVAGG3_0279970"/>
<dbReference type="KEGG" id="tva:4745741"/>
<evidence type="ECO:0000313" key="1">
    <source>
        <dbReference type="EMBL" id="EAX88086.1"/>
    </source>
</evidence>
<dbReference type="SUPFAM" id="SSF48371">
    <property type="entry name" value="ARM repeat"/>
    <property type="match status" value="1"/>
</dbReference>
<organism evidence="1 2">
    <name type="scientific">Trichomonas vaginalis (strain ATCC PRA-98 / G3)</name>
    <dbReference type="NCBI Taxonomy" id="412133"/>
    <lineage>
        <taxon>Eukaryota</taxon>
        <taxon>Metamonada</taxon>
        <taxon>Parabasalia</taxon>
        <taxon>Trichomonadida</taxon>
        <taxon>Trichomonadidae</taxon>
        <taxon>Trichomonas</taxon>
    </lineage>
</organism>